<dbReference type="Proteomes" id="UP001142372">
    <property type="component" value="Unassembled WGS sequence"/>
</dbReference>
<dbReference type="EMBL" id="BSEN01000013">
    <property type="protein sequence ID" value="GLJ77222.1"/>
    <property type="molecule type" value="Genomic_DNA"/>
</dbReference>
<sequence length="287" mass="31104">MKPPRIRPRVGHISPFAHVLVYVLLLGMITVDYILLSQALTLLLRNDSQYGSIGLQMYVITLGISLAVVTLPHVVAVLMRRIQAGVMARRWSIVAVALALIWGALLAAITIARIKAGIDAQNAGGLTGLTGATTAPTTAGFSWTAPDTIMAFLMLGVLATSGAISFIVAWLTTRPLLSAAEKAHRHLDDLRVHRDRLLGEAVAAREATQQALRLDHEDAVRYTGARVTFNARVDLLRAQLATRLAKKERDPESTSQIIRELRARRLADPPEIVPSIPPASTPSQLTD</sequence>
<feature type="transmembrane region" description="Helical" evidence="2">
    <location>
        <begin position="55"/>
        <end position="79"/>
    </location>
</feature>
<reference evidence="3" key="1">
    <citation type="journal article" date="2014" name="Int. J. Syst. Evol. Microbiol.">
        <title>Complete genome sequence of Corynebacterium casei LMG S-19264T (=DSM 44701T), isolated from a smear-ripened cheese.</title>
        <authorList>
            <consortium name="US DOE Joint Genome Institute (JGI-PGF)"/>
            <person name="Walter F."/>
            <person name="Albersmeier A."/>
            <person name="Kalinowski J."/>
            <person name="Ruckert C."/>
        </authorList>
    </citation>
    <scope>NUCLEOTIDE SEQUENCE</scope>
    <source>
        <strain evidence="3">VKM Ac-1401</strain>
    </source>
</reference>
<organism evidence="3 4">
    <name type="scientific">Leifsonia poae</name>
    <dbReference type="NCBI Taxonomy" id="110933"/>
    <lineage>
        <taxon>Bacteria</taxon>
        <taxon>Bacillati</taxon>
        <taxon>Actinomycetota</taxon>
        <taxon>Actinomycetes</taxon>
        <taxon>Micrococcales</taxon>
        <taxon>Microbacteriaceae</taxon>
        <taxon>Leifsonia</taxon>
    </lineage>
</organism>
<proteinExistence type="predicted"/>
<gene>
    <name evidence="3" type="ORF">GCM10017584_27960</name>
</gene>
<feature type="transmembrane region" description="Helical" evidence="2">
    <location>
        <begin position="12"/>
        <end position="35"/>
    </location>
</feature>
<feature type="compositionally biased region" description="Pro residues" evidence="1">
    <location>
        <begin position="271"/>
        <end position="280"/>
    </location>
</feature>
<feature type="transmembrane region" description="Helical" evidence="2">
    <location>
        <begin position="91"/>
        <end position="112"/>
    </location>
</feature>
<feature type="region of interest" description="Disordered" evidence="1">
    <location>
        <begin position="265"/>
        <end position="287"/>
    </location>
</feature>
<name>A0A9W6M0Y5_9MICO</name>
<comment type="caution">
    <text evidence="3">The sequence shown here is derived from an EMBL/GenBank/DDBJ whole genome shotgun (WGS) entry which is preliminary data.</text>
</comment>
<dbReference type="AlphaFoldDB" id="A0A9W6M0Y5"/>
<evidence type="ECO:0000313" key="4">
    <source>
        <dbReference type="Proteomes" id="UP001142372"/>
    </source>
</evidence>
<protein>
    <submittedName>
        <fullName evidence="3">Uncharacterized protein</fullName>
    </submittedName>
</protein>
<feature type="transmembrane region" description="Helical" evidence="2">
    <location>
        <begin position="149"/>
        <end position="172"/>
    </location>
</feature>
<keyword evidence="4" id="KW-1185">Reference proteome</keyword>
<keyword evidence="2" id="KW-0472">Membrane</keyword>
<evidence type="ECO:0000256" key="1">
    <source>
        <dbReference type="SAM" id="MobiDB-lite"/>
    </source>
</evidence>
<keyword evidence="2" id="KW-1133">Transmembrane helix</keyword>
<evidence type="ECO:0000256" key="2">
    <source>
        <dbReference type="SAM" id="Phobius"/>
    </source>
</evidence>
<evidence type="ECO:0000313" key="3">
    <source>
        <dbReference type="EMBL" id="GLJ77222.1"/>
    </source>
</evidence>
<keyword evidence="2" id="KW-0812">Transmembrane</keyword>
<reference evidence="3" key="2">
    <citation type="submission" date="2023-01" db="EMBL/GenBank/DDBJ databases">
        <authorList>
            <person name="Sun Q."/>
            <person name="Evtushenko L."/>
        </authorList>
    </citation>
    <scope>NUCLEOTIDE SEQUENCE</scope>
    <source>
        <strain evidence="3">VKM Ac-1401</strain>
    </source>
</reference>
<accession>A0A9W6M0Y5</accession>